<dbReference type="EMBL" id="AKHW03003826">
    <property type="protein sequence ID" value="KYO33031.1"/>
    <property type="molecule type" value="Genomic_DNA"/>
</dbReference>
<keyword evidence="2" id="KW-1185">Reference proteome</keyword>
<dbReference type="AlphaFoldDB" id="A0A151N8E8"/>
<evidence type="ECO:0000313" key="2">
    <source>
        <dbReference type="Proteomes" id="UP000050525"/>
    </source>
</evidence>
<protein>
    <submittedName>
        <fullName evidence="1">Uncharacterized protein</fullName>
    </submittedName>
</protein>
<gene>
    <name evidence="1" type="ORF">Y1Q_0011339</name>
</gene>
<proteinExistence type="predicted"/>
<name>A0A151N8E8_ALLMI</name>
<accession>A0A151N8E8</accession>
<sequence>MTVLRTSTDIGDISVCLERDQPSTTEISGSFPTLKNCRIWKRNSYFKFMRSGYWWVGSTNQTADPRSWDSTQALNR</sequence>
<evidence type="ECO:0000313" key="1">
    <source>
        <dbReference type="EMBL" id="KYO33031.1"/>
    </source>
</evidence>
<organism evidence="1 2">
    <name type="scientific">Alligator mississippiensis</name>
    <name type="common">American alligator</name>
    <dbReference type="NCBI Taxonomy" id="8496"/>
    <lineage>
        <taxon>Eukaryota</taxon>
        <taxon>Metazoa</taxon>
        <taxon>Chordata</taxon>
        <taxon>Craniata</taxon>
        <taxon>Vertebrata</taxon>
        <taxon>Euteleostomi</taxon>
        <taxon>Archelosauria</taxon>
        <taxon>Archosauria</taxon>
        <taxon>Crocodylia</taxon>
        <taxon>Alligatoridae</taxon>
        <taxon>Alligatorinae</taxon>
        <taxon>Alligator</taxon>
    </lineage>
</organism>
<reference evidence="1 2" key="1">
    <citation type="journal article" date="2012" name="Genome Biol.">
        <title>Sequencing three crocodilian genomes to illuminate the evolution of archosaurs and amniotes.</title>
        <authorList>
            <person name="St John J.A."/>
            <person name="Braun E.L."/>
            <person name="Isberg S.R."/>
            <person name="Miles L.G."/>
            <person name="Chong A.Y."/>
            <person name="Gongora J."/>
            <person name="Dalzell P."/>
            <person name="Moran C."/>
            <person name="Bed'hom B."/>
            <person name="Abzhanov A."/>
            <person name="Burgess S.C."/>
            <person name="Cooksey A.M."/>
            <person name="Castoe T.A."/>
            <person name="Crawford N.G."/>
            <person name="Densmore L.D."/>
            <person name="Drew J.C."/>
            <person name="Edwards S.V."/>
            <person name="Faircloth B.C."/>
            <person name="Fujita M.K."/>
            <person name="Greenwold M.J."/>
            <person name="Hoffmann F.G."/>
            <person name="Howard J.M."/>
            <person name="Iguchi T."/>
            <person name="Janes D.E."/>
            <person name="Khan S.Y."/>
            <person name="Kohno S."/>
            <person name="de Koning A.J."/>
            <person name="Lance S.L."/>
            <person name="McCarthy F.M."/>
            <person name="McCormack J.E."/>
            <person name="Merchant M.E."/>
            <person name="Peterson D.G."/>
            <person name="Pollock D.D."/>
            <person name="Pourmand N."/>
            <person name="Raney B.J."/>
            <person name="Roessler K.A."/>
            <person name="Sanford J.R."/>
            <person name="Sawyer R.H."/>
            <person name="Schmidt C.J."/>
            <person name="Triplett E.W."/>
            <person name="Tuberville T.D."/>
            <person name="Venegas-Anaya M."/>
            <person name="Howard J.T."/>
            <person name="Jarvis E.D."/>
            <person name="Guillette L.J.Jr."/>
            <person name="Glenn T.C."/>
            <person name="Green R.E."/>
            <person name="Ray D.A."/>
        </authorList>
    </citation>
    <scope>NUCLEOTIDE SEQUENCE [LARGE SCALE GENOMIC DNA]</scope>
    <source>
        <strain evidence="1">KSC_2009_1</strain>
    </source>
</reference>
<dbReference type="Proteomes" id="UP000050525">
    <property type="component" value="Unassembled WGS sequence"/>
</dbReference>
<comment type="caution">
    <text evidence="1">The sequence shown here is derived from an EMBL/GenBank/DDBJ whole genome shotgun (WGS) entry which is preliminary data.</text>
</comment>